<reference evidence="5" key="1">
    <citation type="journal article" date="2014" name="Int. J. Syst. Evol. Microbiol.">
        <title>Complete genome of a new Firmicutes species belonging to the dominant human colonic microbiota ('Ruminococcus bicirculans') reveals two chromosomes and a selective capacity to utilize plant glucans.</title>
        <authorList>
            <consortium name="NISC Comparative Sequencing Program"/>
            <person name="Wegmann U."/>
            <person name="Louis P."/>
            <person name="Goesmann A."/>
            <person name="Henrissat B."/>
            <person name="Duncan S.H."/>
            <person name="Flint H.J."/>
        </authorList>
    </citation>
    <scope>NUCLEOTIDE SEQUENCE</scope>
    <source>
        <strain evidence="5">NBRC 103855</strain>
    </source>
</reference>
<keyword evidence="5" id="KW-0456">Lyase</keyword>
<evidence type="ECO:0000313" key="6">
    <source>
        <dbReference type="Proteomes" id="UP001161406"/>
    </source>
</evidence>
<gene>
    <name evidence="5" type="ORF">GCM10007913_25540</name>
</gene>
<comment type="subcellular location">
    <subcellularLocation>
        <location evidence="1">Cell envelope</location>
    </subcellularLocation>
</comment>
<keyword evidence="6" id="KW-1185">Reference proteome</keyword>
<name>A0ABQ5UEW3_9HYPH</name>
<evidence type="ECO:0000256" key="1">
    <source>
        <dbReference type="ARBA" id="ARBA00004196"/>
    </source>
</evidence>
<organism evidence="5 6">
    <name type="scientific">Devosia yakushimensis</name>
    <dbReference type="NCBI Taxonomy" id="470028"/>
    <lineage>
        <taxon>Bacteria</taxon>
        <taxon>Pseudomonadati</taxon>
        <taxon>Pseudomonadota</taxon>
        <taxon>Alphaproteobacteria</taxon>
        <taxon>Hyphomicrobiales</taxon>
        <taxon>Devosiaceae</taxon>
        <taxon>Devosia</taxon>
    </lineage>
</organism>
<evidence type="ECO:0000256" key="2">
    <source>
        <dbReference type="SAM" id="MobiDB-lite"/>
    </source>
</evidence>
<feature type="domain" description="Heparinase II/III-like C-terminal" evidence="3">
    <location>
        <begin position="492"/>
        <end position="667"/>
    </location>
</feature>
<dbReference type="InterPro" id="IPR012480">
    <property type="entry name" value="Hepar_II_III_C"/>
</dbReference>
<dbReference type="InterPro" id="IPR012364">
    <property type="entry name" value="Oligosacch_lyase"/>
</dbReference>
<feature type="domain" description="Heparinase II N-terminal" evidence="4">
    <location>
        <begin position="50"/>
        <end position="449"/>
    </location>
</feature>
<evidence type="ECO:0000313" key="5">
    <source>
        <dbReference type="EMBL" id="GLQ10622.1"/>
    </source>
</evidence>
<dbReference type="InterPro" id="IPR013783">
    <property type="entry name" value="Ig-like_fold"/>
</dbReference>
<comment type="caution">
    <text evidence="5">The sequence shown here is derived from an EMBL/GenBank/DDBJ whole genome shotgun (WGS) entry which is preliminary data.</text>
</comment>
<feature type="region of interest" description="Disordered" evidence="2">
    <location>
        <begin position="1"/>
        <end position="21"/>
    </location>
</feature>
<dbReference type="PIRSF" id="PIRSF034409">
    <property type="entry name" value="Oligosach_lyase"/>
    <property type="match status" value="1"/>
</dbReference>
<dbReference type="InterPro" id="IPR032518">
    <property type="entry name" value="HepII_N"/>
</dbReference>
<dbReference type="GO" id="GO:0016829">
    <property type="term" value="F:lyase activity"/>
    <property type="evidence" value="ECO:0007669"/>
    <property type="project" value="UniProtKB-KW"/>
</dbReference>
<evidence type="ECO:0000259" key="3">
    <source>
        <dbReference type="Pfam" id="PF07940"/>
    </source>
</evidence>
<dbReference type="RefSeq" id="WP_284391362.1">
    <property type="nucleotide sequence ID" value="NZ_BSNG01000001.1"/>
</dbReference>
<protein>
    <submittedName>
        <fullName evidence="5">Oligo alginate lyase</fullName>
    </submittedName>
</protein>
<dbReference type="InterPro" id="IPR008929">
    <property type="entry name" value="Chondroitin_lyas"/>
</dbReference>
<dbReference type="Gene3D" id="2.60.40.10">
    <property type="entry name" value="Immunoglobulins"/>
    <property type="match status" value="1"/>
</dbReference>
<proteinExistence type="predicted"/>
<dbReference type="Pfam" id="PF16332">
    <property type="entry name" value="DUF4962"/>
    <property type="match status" value="1"/>
</dbReference>
<dbReference type="PANTHER" id="PTHR38045">
    <property type="entry name" value="CHROMOSOME 1, WHOLE GENOME SHOTGUN SEQUENCE"/>
    <property type="match status" value="1"/>
</dbReference>
<dbReference type="EMBL" id="BSNG01000001">
    <property type="protein sequence ID" value="GLQ10622.1"/>
    <property type="molecule type" value="Genomic_DNA"/>
</dbReference>
<dbReference type="SUPFAM" id="SSF48230">
    <property type="entry name" value="Chondroitin AC/alginate lyase"/>
    <property type="match status" value="1"/>
</dbReference>
<dbReference type="Pfam" id="PF07940">
    <property type="entry name" value="Hepar_II_III_C"/>
    <property type="match status" value="1"/>
</dbReference>
<dbReference type="Gene3D" id="2.70.98.70">
    <property type="match status" value="1"/>
</dbReference>
<reference evidence="5" key="2">
    <citation type="submission" date="2023-01" db="EMBL/GenBank/DDBJ databases">
        <title>Draft genome sequence of Devosia yakushimensis strain NBRC 103855.</title>
        <authorList>
            <person name="Sun Q."/>
            <person name="Mori K."/>
        </authorList>
    </citation>
    <scope>NUCLEOTIDE SEQUENCE</scope>
    <source>
        <strain evidence="5">NBRC 103855</strain>
    </source>
</reference>
<dbReference type="PANTHER" id="PTHR38045:SF1">
    <property type="entry name" value="HEPARINASE II_III-LIKE PROTEIN"/>
    <property type="match status" value="1"/>
</dbReference>
<dbReference type="Gene3D" id="1.50.10.100">
    <property type="entry name" value="Chondroitin AC/alginate lyase"/>
    <property type="match status" value="1"/>
</dbReference>
<accession>A0ABQ5UEW3</accession>
<evidence type="ECO:0000259" key="4">
    <source>
        <dbReference type="Pfam" id="PF16332"/>
    </source>
</evidence>
<sequence>MRPSAPANLRKSVLDEPRPGSLTITYMPDADRPPTENPPRFSWLPDIDDGARYVLRVSDDADFPDGRTSLHADLAWNFFTPEAPMAPGRYFWSYAIWDETAGAAGSDWSRTRSFDLAEGLPETPVPSLADRRAASDMRHPRLWMNPDQLEIFSVAVKADATHAGWDQFYEKSVAPWIDRPIIAEPKPYPNNIRVATLWRQMYIDCQEIIYAIRHLAVAGKVLGRTDLLDRSRDWLLAVADWDPAGATARSYNDEAAFRVVVALAWGYDWLHDHLTEDERAKVRAVLLARTGEVANHVISHARIQVFPYDSHAVRSLSAVLTPACIALDGESAEATGWLDYTVDFLATLYSPWAGTDGGWAEGPHYWMTGIAYFIEAANLIRSYLDFDLYARPFFQNTGAFPLYTKAPGTRRASFGDDSTLGDLPGLKVGYNVRQFAGVTGNGHYQWYFERLKSDAAGTEMAFYNYGWWDLNFDDLMYRQAFPAVEAQAPADLPAVKWFKDIGWVAIQQHMDDPARQMQFVFKSSAYGSLSHSHGDQNAFLLYAYGEDLAIQSGHYVAFNSSMHRDWRRQTRSKNAILINGKGQYAEKDKALARRAAGRVVSVEEQPGHVTMLGDATAAYQVANPLVEKAEREIHFVNGSYFVIVDRVDAAEPVTLDWLCHTTNAPDAGRTSFRYHGQRAGFYGQFVFSLGGAPTITAVHGFPEIDPADTEGLEQHHHIRASIPASRHHTLVTLLVPYSLDAPKRIFSFIDDQGFSTDIYFTDVDDQRFKLSLPKKF</sequence>
<dbReference type="Proteomes" id="UP001161406">
    <property type="component" value="Unassembled WGS sequence"/>
</dbReference>